<dbReference type="Pfam" id="PF02416">
    <property type="entry name" value="TatA_B_E"/>
    <property type="match status" value="1"/>
</dbReference>
<keyword evidence="6 9" id="KW-1133">Transmembrane helix</keyword>
<dbReference type="InterPro" id="IPR003369">
    <property type="entry name" value="TatA/B/E"/>
</dbReference>
<keyword evidence="5 9" id="KW-0653">Protein transport</keyword>
<feature type="region of interest" description="Disordered" evidence="10">
    <location>
        <begin position="44"/>
        <end position="104"/>
    </location>
</feature>
<dbReference type="Proteomes" id="UP000037982">
    <property type="component" value="Unassembled WGS sequence"/>
</dbReference>
<comment type="function">
    <text evidence="9">Part of the twin-arginine translocation (Tat) system that transports large folded proteins containing a characteristic twin-arginine motif in their signal peptide across membranes. TatA could form the protein-conducting channel of the Tat system.</text>
</comment>
<evidence type="ECO:0000256" key="8">
    <source>
        <dbReference type="ARBA" id="ARBA00023136"/>
    </source>
</evidence>
<name>A0A0N0GYH9_9ACTN</name>
<feature type="compositionally biased region" description="Basic and acidic residues" evidence="10">
    <location>
        <begin position="44"/>
        <end position="54"/>
    </location>
</feature>
<evidence type="ECO:0000256" key="4">
    <source>
        <dbReference type="ARBA" id="ARBA00022692"/>
    </source>
</evidence>
<evidence type="ECO:0000313" key="12">
    <source>
        <dbReference type="Proteomes" id="UP000037982"/>
    </source>
</evidence>
<dbReference type="NCBIfam" id="NF001854">
    <property type="entry name" value="PRK00575.1"/>
    <property type="match status" value="1"/>
</dbReference>
<keyword evidence="7 9" id="KW-0811">Translocation</keyword>
<evidence type="ECO:0000256" key="5">
    <source>
        <dbReference type="ARBA" id="ARBA00022927"/>
    </source>
</evidence>
<evidence type="ECO:0000256" key="1">
    <source>
        <dbReference type="ARBA" id="ARBA00004162"/>
    </source>
</evidence>
<evidence type="ECO:0000256" key="7">
    <source>
        <dbReference type="ARBA" id="ARBA00023010"/>
    </source>
</evidence>
<organism evidence="11 12">
    <name type="scientific">Streptomyces chattanoogensis</name>
    <dbReference type="NCBI Taxonomy" id="66876"/>
    <lineage>
        <taxon>Bacteria</taxon>
        <taxon>Bacillati</taxon>
        <taxon>Actinomycetota</taxon>
        <taxon>Actinomycetes</taxon>
        <taxon>Kitasatosporales</taxon>
        <taxon>Streptomycetaceae</taxon>
        <taxon>Streptomyces</taxon>
    </lineage>
</organism>
<dbReference type="PANTHER" id="PTHR42982">
    <property type="entry name" value="SEC-INDEPENDENT PROTEIN TRANSLOCASE PROTEIN TATA"/>
    <property type="match status" value="1"/>
</dbReference>
<dbReference type="HAMAP" id="MF_00236">
    <property type="entry name" value="TatA_E"/>
    <property type="match status" value="1"/>
</dbReference>
<dbReference type="AlphaFoldDB" id="A0A0N0GYH9"/>
<dbReference type="GO" id="GO:0043953">
    <property type="term" value="P:protein transport by the Tat complex"/>
    <property type="evidence" value="ECO:0007669"/>
    <property type="project" value="UniProtKB-UniRule"/>
</dbReference>
<dbReference type="InterPro" id="IPR006312">
    <property type="entry name" value="TatA/E"/>
</dbReference>
<gene>
    <name evidence="9" type="primary">tatA</name>
    <name evidence="11" type="ORF">ADL29_23545</name>
</gene>
<dbReference type="PATRIC" id="fig|66876.3.peg.5157"/>
<evidence type="ECO:0000256" key="9">
    <source>
        <dbReference type="HAMAP-Rule" id="MF_00236"/>
    </source>
</evidence>
<dbReference type="GO" id="GO:0033281">
    <property type="term" value="C:TAT protein transport complex"/>
    <property type="evidence" value="ECO:0007669"/>
    <property type="project" value="UniProtKB-UniRule"/>
</dbReference>
<sequence length="104" mass="10749">MLRNGLEPWHLLIVALVVILLFGSKKLPDTARALGKSLRILKSETKAMRDDDKPPAAAYEPGPQAPAEPRTIHATSAGATTDGPAAARTGSDHPAPVPGAGPLA</sequence>
<comment type="similarity">
    <text evidence="9">Belongs to the TatA/E family.</text>
</comment>
<evidence type="ECO:0000256" key="6">
    <source>
        <dbReference type="ARBA" id="ARBA00022989"/>
    </source>
</evidence>
<keyword evidence="4 9" id="KW-0812">Transmembrane</keyword>
<evidence type="ECO:0000256" key="2">
    <source>
        <dbReference type="ARBA" id="ARBA00022448"/>
    </source>
</evidence>
<dbReference type="PANTHER" id="PTHR42982:SF8">
    <property type="entry name" value="SEC-INDEPENDENT PROTEIN TRANSLOCASE PROTEIN TATA"/>
    <property type="match status" value="1"/>
</dbReference>
<dbReference type="Gene3D" id="1.20.5.3310">
    <property type="match status" value="1"/>
</dbReference>
<dbReference type="EMBL" id="LGKG01000146">
    <property type="protein sequence ID" value="KPC61600.1"/>
    <property type="molecule type" value="Genomic_DNA"/>
</dbReference>
<evidence type="ECO:0000313" key="11">
    <source>
        <dbReference type="EMBL" id="KPC61600.1"/>
    </source>
</evidence>
<comment type="caution">
    <text evidence="11">The sequence shown here is derived from an EMBL/GenBank/DDBJ whole genome shotgun (WGS) entry which is preliminary data.</text>
</comment>
<comment type="subunit">
    <text evidence="9">The Tat system comprises two distinct complexes: a TatABC complex, containing multiple copies of TatA, TatB and TatC subunits, and a separate TatA complex, containing only TatA subunits. Substrates initially bind to the TatABC complex, which probably triggers association of the separate TatA complex to form the active translocon.</text>
</comment>
<accession>A0A0N0GYH9</accession>
<proteinExistence type="inferred from homology"/>
<evidence type="ECO:0000256" key="3">
    <source>
        <dbReference type="ARBA" id="ARBA00022475"/>
    </source>
</evidence>
<keyword evidence="2 9" id="KW-0813">Transport</keyword>
<dbReference type="NCBIfam" id="TIGR01411">
    <property type="entry name" value="tatAE"/>
    <property type="match status" value="1"/>
</dbReference>
<feature type="compositionally biased region" description="Pro residues" evidence="10">
    <location>
        <begin position="95"/>
        <end position="104"/>
    </location>
</feature>
<dbReference type="GO" id="GO:0008320">
    <property type="term" value="F:protein transmembrane transporter activity"/>
    <property type="evidence" value="ECO:0007669"/>
    <property type="project" value="UniProtKB-UniRule"/>
</dbReference>
<dbReference type="RefSeq" id="WP_053925573.1">
    <property type="nucleotide sequence ID" value="NZ_LGKG01000146.1"/>
</dbReference>
<keyword evidence="3 9" id="KW-1003">Cell membrane</keyword>
<reference evidence="12" key="1">
    <citation type="submission" date="2015-07" db="EMBL/GenBank/DDBJ databases">
        <authorList>
            <person name="Ju K.-S."/>
            <person name="Doroghazi J.R."/>
            <person name="Metcalf W.W."/>
        </authorList>
    </citation>
    <scope>NUCLEOTIDE SEQUENCE [LARGE SCALE GENOMIC DNA]</scope>
    <source>
        <strain evidence="12">NRRL ISP-5002</strain>
    </source>
</reference>
<keyword evidence="12" id="KW-1185">Reference proteome</keyword>
<feature type="transmembrane region" description="Helical" evidence="9">
    <location>
        <begin position="6"/>
        <end position="23"/>
    </location>
</feature>
<protein>
    <recommendedName>
        <fullName evidence="9">Sec-independent protein translocase protein TatA</fullName>
    </recommendedName>
</protein>
<keyword evidence="8 9" id="KW-0472">Membrane</keyword>
<comment type="subcellular location">
    <subcellularLocation>
        <location evidence="1 9">Cell membrane</location>
        <topology evidence="1 9">Single-pass membrane protein</topology>
    </subcellularLocation>
</comment>
<evidence type="ECO:0000256" key="10">
    <source>
        <dbReference type="SAM" id="MobiDB-lite"/>
    </source>
</evidence>